<keyword evidence="2" id="KW-1185">Reference proteome</keyword>
<organism evidence="1 2">
    <name type="scientific">Dibothriocephalus latus</name>
    <name type="common">Fish tapeworm</name>
    <name type="synonym">Diphyllobothrium latum</name>
    <dbReference type="NCBI Taxonomy" id="60516"/>
    <lineage>
        <taxon>Eukaryota</taxon>
        <taxon>Metazoa</taxon>
        <taxon>Spiralia</taxon>
        <taxon>Lophotrochozoa</taxon>
        <taxon>Platyhelminthes</taxon>
        <taxon>Cestoda</taxon>
        <taxon>Eucestoda</taxon>
        <taxon>Diphyllobothriidea</taxon>
        <taxon>Diphyllobothriidae</taxon>
        <taxon>Dibothriocephalus</taxon>
    </lineage>
</organism>
<evidence type="ECO:0000313" key="2">
    <source>
        <dbReference type="Proteomes" id="UP000281553"/>
    </source>
</evidence>
<reference evidence="1 2" key="1">
    <citation type="submission" date="2018-11" db="EMBL/GenBank/DDBJ databases">
        <authorList>
            <consortium name="Pathogen Informatics"/>
        </authorList>
    </citation>
    <scope>NUCLEOTIDE SEQUENCE [LARGE SCALE GENOMIC DNA]</scope>
</reference>
<protein>
    <submittedName>
        <fullName evidence="1">Uncharacterized protein</fullName>
    </submittedName>
</protein>
<name>A0A3P7M708_DIBLA</name>
<evidence type="ECO:0000313" key="1">
    <source>
        <dbReference type="EMBL" id="VDN18078.1"/>
    </source>
</evidence>
<dbReference type="AlphaFoldDB" id="A0A3P7M708"/>
<proteinExistence type="predicted"/>
<accession>A0A3P7M708</accession>
<dbReference type="Proteomes" id="UP000281553">
    <property type="component" value="Unassembled WGS sequence"/>
</dbReference>
<gene>
    <name evidence="1" type="ORF">DILT_LOCUS13094</name>
</gene>
<sequence length="91" mass="10643">MVTVKTEELCCLRRLPVTRRLDFTVGCSLDEDIKEWQLLLFSFFPRKLYVRKDSIEQVMKVFQHALFDDNKRVIYVTTPKEGVVLGEGGVF</sequence>
<dbReference type="EMBL" id="UYRU01068854">
    <property type="protein sequence ID" value="VDN18078.1"/>
    <property type="molecule type" value="Genomic_DNA"/>
</dbReference>